<keyword evidence="2" id="KW-0238">DNA-binding</keyword>
<sequence>MKKKSSTIYDVARLAGVSPSTVTRFLNRTTYVSEEKSERIEDAVKKTGYKPSFQMQQDLSRRSMTIGLLLQHPDSPYTSTIVNDMEKTLISKGYSLVMSSGHWQNNIGNHAVDYLTKSNVDGIIIITGNLDNQKILATAKQLPVVTVGYDIEGDNICSLNLDNVMGGYIATLHLLQQGHTNIAHIGGISSQPDAIARFDGYKRALGEASIPINSKLVKSGDFGMESGYSATKDLIESRVYFSAIFAANDLTAYGAIKALHDNGLKVPEDVSVLGFDDLPTSKYFTPALTTLRQPIEEIGTMCANSILSMVLKGQYEARVPPIDLIIRQSTKSIW</sequence>
<dbReference type="SUPFAM" id="SSF53822">
    <property type="entry name" value="Periplasmic binding protein-like I"/>
    <property type="match status" value="1"/>
</dbReference>
<dbReference type="InterPro" id="IPR000843">
    <property type="entry name" value="HTH_LacI"/>
</dbReference>
<dbReference type="Gene3D" id="3.40.50.2300">
    <property type="match status" value="2"/>
</dbReference>
<dbReference type="InterPro" id="IPR010982">
    <property type="entry name" value="Lambda_DNA-bd_dom_sf"/>
</dbReference>
<dbReference type="PANTHER" id="PTHR30146">
    <property type="entry name" value="LACI-RELATED TRANSCRIPTIONAL REPRESSOR"/>
    <property type="match status" value="1"/>
</dbReference>
<evidence type="ECO:0000256" key="3">
    <source>
        <dbReference type="ARBA" id="ARBA00023163"/>
    </source>
</evidence>
<comment type="caution">
    <text evidence="5">The sequence shown here is derived from an EMBL/GenBank/DDBJ whole genome shotgun (WGS) entry which is preliminary data.</text>
</comment>
<evidence type="ECO:0000256" key="2">
    <source>
        <dbReference type="ARBA" id="ARBA00023125"/>
    </source>
</evidence>
<dbReference type="PANTHER" id="PTHR30146:SF109">
    <property type="entry name" value="HTH-TYPE TRANSCRIPTIONAL REGULATOR GALS"/>
    <property type="match status" value="1"/>
</dbReference>
<dbReference type="Proteomes" id="UP000619743">
    <property type="component" value="Unassembled WGS sequence"/>
</dbReference>
<dbReference type="RefSeq" id="WP_087504481.1">
    <property type="nucleotide sequence ID" value="NZ_BMDX01000002.1"/>
</dbReference>
<reference evidence="6" key="1">
    <citation type="journal article" date="2019" name="Int. J. Syst. Evol. Microbiol.">
        <title>The Global Catalogue of Microorganisms (GCM) 10K type strain sequencing project: providing services to taxonomists for standard genome sequencing and annotation.</title>
        <authorList>
            <consortium name="The Broad Institute Genomics Platform"/>
            <consortium name="The Broad Institute Genome Sequencing Center for Infectious Disease"/>
            <person name="Wu L."/>
            <person name="Ma J."/>
        </authorList>
    </citation>
    <scope>NUCLEOTIDE SEQUENCE [LARGE SCALE GENOMIC DNA]</scope>
    <source>
        <strain evidence="6">CGMCC 1.10130</strain>
    </source>
</reference>
<evidence type="ECO:0000313" key="6">
    <source>
        <dbReference type="Proteomes" id="UP000619743"/>
    </source>
</evidence>
<keyword evidence="6" id="KW-1185">Reference proteome</keyword>
<dbReference type="OrthoDB" id="5681588at2"/>
<dbReference type="Pfam" id="PF00532">
    <property type="entry name" value="Peripla_BP_1"/>
    <property type="match status" value="1"/>
</dbReference>
<evidence type="ECO:0000259" key="4">
    <source>
        <dbReference type="PROSITE" id="PS50932"/>
    </source>
</evidence>
<dbReference type="EMBL" id="BMDX01000002">
    <property type="protein sequence ID" value="GGA66898.1"/>
    <property type="molecule type" value="Genomic_DNA"/>
</dbReference>
<dbReference type="PROSITE" id="PS50932">
    <property type="entry name" value="HTH_LACI_2"/>
    <property type="match status" value="1"/>
</dbReference>
<evidence type="ECO:0000256" key="1">
    <source>
        <dbReference type="ARBA" id="ARBA00023015"/>
    </source>
</evidence>
<organism evidence="5 6">
    <name type="scientific">Neiella marina</name>
    <dbReference type="NCBI Taxonomy" id="508461"/>
    <lineage>
        <taxon>Bacteria</taxon>
        <taxon>Pseudomonadati</taxon>
        <taxon>Pseudomonadota</taxon>
        <taxon>Gammaproteobacteria</taxon>
        <taxon>Alteromonadales</taxon>
        <taxon>Echinimonadaceae</taxon>
        <taxon>Neiella</taxon>
    </lineage>
</organism>
<dbReference type="SUPFAM" id="SSF47413">
    <property type="entry name" value="lambda repressor-like DNA-binding domains"/>
    <property type="match status" value="1"/>
</dbReference>
<name>A0A8J2U2N7_9GAMM</name>
<dbReference type="PROSITE" id="PS00356">
    <property type="entry name" value="HTH_LACI_1"/>
    <property type="match status" value="1"/>
</dbReference>
<dbReference type="GO" id="GO:0003700">
    <property type="term" value="F:DNA-binding transcription factor activity"/>
    <property type="evidence" value="ECO:0007669"/>
    <property type="project" value="TreeGrafter"/>
</dbReference>
<keyword evidence="3" id="KW-0804">Transcription</keyword>
<dbReference type="InterPro" id="IPR001761">
    <property type="entry name" value="Peripla_BP/Lac1_sug-bd_dom"/>
</dbReference>
<dbReference type="AlphaFoldDB" id="A0A8J2U2N7"/>
<protein>
    <submittedName>
        <fullName evidence="5">LacI family transcriptional regulator</fullName>
    </submittedName>
</protein>
<dbReference type="PRINTS" id="PR00036">
    <property type="entry name" value="HTHLACI"/>
</dbReference>
<dbReference type="CDD" id="cd01392">
    <property type="entry name" value="HTH_LacI"/>
    <property type="match status" value="1"/>
</dbReference>
<evidence type="ECO:0000313" key="5">
    <source>
        <dbReference type="EMBL" id="GGA66898.1"/>
    </source>
</evidence>
<keyword evidence="1" id="KW-0805">Transcription regulation</keyword>
<dbReference type="Gene3D" id="1.10.260.40">
    <property type="entry name" value="lambda repressor-like DNA-binding domains"/>
    <property type="match status" value="1"/>
</dbReference>
<feature type="domain" description="HTH lacI-type" evidence="4">
    <location>
        <begin position="6"/>
        <end position="60"/>
    </location>
</feature>
<accession>A0A8J2U2N7</accession>
<dbReference type="SMART" id="SM00354">
    <property type="entry name" value="HTH_LACI"/>
    <property type="match status" value="1"/>
</dbReference>
<dbReference type="GO" id="GO:0000976">
    <property type="term" value="F:transcription cis-regulatory region binding"/>
    <property type="evidence" value="ECO:0007669"/>
    <property type="project" value="TreeGrafter"/>
</dbReference>
<proteinExistence type="predicted"/>
<dbReference type="Pfam" id="PF00356">
    <property type="entry name" value="LacI"/>
    <property type="match status" value="1"/>
</dbReference>
<dbReference type="InterPro" id="IPR028082">
    <property type="entry name" value="Peripla_BP_I"/>
</dbReference>
<gene>
    <name evidence="5" type="ORF">GCM10011369_05630</name>
</gene>